<name>A0A562WR24_9BACT</name>
<dbReference type="GO" id="GO:0003677">
    <property type="term" value="F:DNA binding"/>
    <property type="evidence" value="ECO:0007669"/>
    <property type="project" value="UniProtKB-UniRule"/>
</dbReference>
<evidence type="ECO:0000256" key="1">
    <source>
        <dbReference type="ARBA" id="ARBA00022649"/>
    </source>
</evidence>
<accession>A0A562WR24</accession>
<feature type="binding site" evidence="6">
    <location>
        <position position="52"/>
    </location>
    <ligand>
        <name>NAD(+)</name>
        <dbReference type="ChEBI" id="CHEBI:57540"/>
    </ligand>
</feature>
<dbReference type="GO" id="GO:0016757">
    <property type="term" value="F:glycosyltransferase activity"/>
    <property type="evidence" value="ECO:0007669"/>
    <property type="project" value="UniProtKB-UniRule"/>
</dbReference>
<evidence type="ECO:0000256" key="3">
    <source>
        <dbReference type="ARBA" id="ARBA00022679"/>
    </source>
</evidence>
<protein>
    <submittedName>
        <fullName evidence="8">Uncharacterized protein DUF4433</fullName>
    </submittedName>
</protein>
<feature type="domain" description="DarT" evidence="7">
    <location>
        <begin position="7"/>
        <end position="214"/>
    </location>
</feature>
<keyword evidence="2 6" id="KW-0328">Glycosyltransferase</keyword>
<keyword evidence="9" id="KW-1185">Reference proteome</keyword>
<dbReference type="RefSeq" id="WP_145018011.1">
    <property type="nucleotide sequence ID" value="NZ_VLLN01000003.1"/>
</dbReference>
<dbReference type="PROSITE" id="PS52018">
    <property type="entry name" value="DART"/>
    <property type="match status" value="1"/>
</dbReference>
<comment type="caution">
    <text evidence="6">Lacks conserved residue(s) required for the propagation of feature annotation.</text>
</comment>
<keyword evidence="3 6" id="KW-0808">Transferase</keyword>
<dbReference type="OrthoDB" id="9813972at2"/>
<gene>
    <name evidence="8" type="ORF">JN12_00627</name>
</gene>
<keyword evidence="4 6" id="KW-0548">Nucleotidyltransferase</keyword>
<dbReference type="InterPro" id="IPR029494">
    <property type="entry name" value="DarT"/>
</dbReference>
<proteinExistence type="inferred from homology"/>
<evidence type="ECO:0000313" key="8">
    <source>
        <dbReference type="EMBL" id="TWJ32652.1"/>
    </source>
</evidence>
<keyword evidence="1 6" id="KW-1277">Toxin-antitoxin system</keyword>
<dbReference type="GO" id="GO:0016779">
    <property type="term" value="F:nucleotidyltransferase activity"/>
    <property type="evidence" value="ECO:0007669"/>
    <property type="project" value="UniProtKB-UniRule"/>
</dbReference>
<comment type="similarity">
    <text evidence="6">Belongs to the DarT ADP-ribosyltransferase family.</text>
</comment>
<comment type="catalytic activity">
    <reaction evidence="6">
        <text>a thymidine in DNA + NAD(+) = an N-(ADP-alpha-D-ribosyl)-thymidine in DNA + nicotinamide + H(+)</text>
        <dbReference type="Rhea" id="RHEA:71651"/>
        <dbReference type="Rhea" id="RHEA-COMP:13556"/>
        <dbReference type="Rhea" id="RHEA-COMP:18051"/>
        <dbReference type="ChEBI" id="CHEBI:15378"/>
        <dbReference type="ChEBI" id="CHEBI:17154"/>
        <dbReference type="ChEBI" id="CHEBI:57540"/>
        <dbReference type="ChEBI" id="CHEBI:137386"/>
        <dbReference type="ChEBI" id="CHEBI:191199"/>
    </reaction>
</comment>
<evidence type="ECO:0000313" key="9">
    <source>
        <dbReference type="Proteomes" id="UP000319449"/>
    </source>
</evidence>
<comment type="caution">
    <text evidence="8">The sequence shown here is derived from an EMBL/GenBank/DDBJ whole genome shotgun (WGS) entry which is preliminary data.</text>
</comment>
<feature type="active site" evidence="6">
    <location>
        <position position="165"/>
    </location>
</feature>
<evidence type="ECO:0000256" key="6">
    <source>
        <dbReference type="PROSITE-ProRule" id="PRU01362"/>
    </source>
</evidence>
<dbReference type="Proteomes" id="UP000319449">
    <property type="component" value="Unassembled WGS sequence"/>
</dbReference>
<feature type="active site" description="Proton acceptor" evidence="6">
    <location>
        <position position="52"/>
    </location>
</feature>
<reference evidence="8 9" key="1">
    <citation type="submission" date="2019-07" db="EMBL/GenBank/DDBJ databases">
        <title>Genomic Encyclopedia of Archaeal and Bacterial Type Strains, Phase II (KMG-II): from individual species to whole genera.</title>
        <authorList>
            <person name="Goeker M."/>
        </authorList>
    </citation>
    <scope>NUCLEOTIDE SEQUENCE [LARGE SCALE GENOMIC DNA]</scope>
    <source>
        <strain evidence="8 9">ATCC BAA-1139</strain>
    </source>
</reference>
<evidence type="ECO:0000256" key="2">
    <source>
        <dbReference type="ARBA" id="ARBA00022676"/>
    </source>
</evidence>
<dbReference type="AlphaFoldDB" id="A0A562WR24"/>
<evidence type="ECO:0000256" key="5">
    <source>
        <dbReference type="ARBA" id="ARBA00023125"/>
    </source>
</evidence>
<feature type="binding site" evidence="6">
    <location>
        <begin position="11"/>
        <end position="13"/>
    </location>
    <ligand>
        <name>NAD(+)</name>
        <dbReference type="ChEBI" id="CHEBI:57540"/>
    </ligand>
</feature>
<sequence length="214" mass="24644">MTTPIPTPIYRMLHIDNLAVLLQRGGMHAPCHVPDDGLPYKTIHNLDIQNERHVRPIPCGPGGTLHDYVPFYLGPRSPMLLQLHTGRVDGYTEGQAPLIYLVTTAQALVEAGCGYVFSDGHGIARFTDWYADLDMLENLDWDMIYERYWSDDVDDMDRQRRKQAEFLVHQQCPWNLIREIAVINNNVAARVREILSAYPNAHRPDVQVRSVWYY</sequence>
<keyword evidence="5 6" id="KW-0238">DNA-binding</keyword>
<dbReference type="EMBL" id="VLLN01000003">
    <property type="protein sequence ID" value="TWJ32652.1"/>
    <property type="molecule type" value="Genomic_DNA"/>
</dbReference>
<dbReference type="Pfam" id="PF14487">
    <property type="entry name" value="DarT"/>
    <property type="match status" value="1"/>
</dbReference>
<evidence type="ECO:0000256" key="4">
    <source>
        <dbReference type="ARBA" id="ARBA00022695"/>
    </source>
</evidence>
<organism evidence="8 9">
    <name type="scientific">Geobacter argillaceus</name>
    <dbReference type="NCBI Taxonomy" id="345631"/>
    <lineage>
        <taxon>Bacteria</taxon>
        <taxon>Pseudomonadati</taxon>
        <taxon>Thermodesulfobacteriota</taxon>
        <taxon>Desulfuromonadia</taxon>
        <taxon>Geobacterales</taxon>
        <taxon>Geobacteraceae</taxon>
        <taxon>Geobacter</taxon>
    </lineage>
</organism>
<evidence type="ECO:0000259" key="7">
    <source>
        <dbReference type="PROSITE" id="PS52018"/>
    </source>
</evidence>